<dbReference type="InParanoid" id="H0EYH3"/>
<dbReference type="HOGENOM" id="CLU_060131_4_1_1"/>
<dbReference type="PANTHER" id="PTHR42791:SF5">
    <property type="entry name" value="HYPOTHETICAL ACETYLTRANSFERASE (EUROFUNG)"/>
    <property type="match status" value="1"/>
</dbReference>
<reference evidence="2 3" key="1">
    <citation type="journal article" date="2012" name="Eukaryot. Cell">
        <title>Genome sequence of the fungus Glarea lozoyensis: the first genome sequence of a species from the Helotiaceae family.</title>
        <authorList>
            <person name="Youssar L."/>
            <person name="Gruening B.A."/>
            <person name="Erxleben A."/>
            <person name="Guenther S."/>
            <person name="Huettel W."/>
        </authorList>
    </citation>
    <scope>NUCLEOTIDE SEQUENCE [LARGE SCALE GENOMIC DNA]</scope>
    <source>
        <strain evidence="3">ATCC 74030 / MF5533</strain>
    </source>
</reference>
<evidence type="ECO:0000313" key="3">
    <source>
        <dbReference type="Proteomes" id="UP000005446"/>
    </source>
</evidence>
<organism evidence="2 3">
    <name type="scientific">Glarea lozoyensis (strain ATCC 74030 / MF5533)</name>
    <dbReference type="NCBI Taxonomy" id="1104152"/>
    <lineage>
        <taxon>Eukaryota</taxon>
        <taxon>Fungi</taxon>
        <taxon>Dikarya</taxon>
        <taxon>Ascomycota</taxon>
        <taxon>Pezizomycotina</taxon>
        <taxon>Leotiomycetes</taxon>
        <taxon>Helotiales</taxon>
        <taxon>Helotiaceae</taxon>
        <taxon>Glarea</taxon>
    </lineage>
</organism>
<dbReference type="Proteomes" id="UP000005446">
    <property type="component" value="Unassembled WGS sequence"/>
</dbReference>
<feature type="domain" description="N-acetyltransferase" evidence="1">
    <location>
        <begin position="64"/>
        <end position="205"/>
    </location>
</feature>
<dbReference type="Gene3D" id="3.40.630.30">
    <property type="match status" value="1"/>
</dbReference>
<comment type="caution">
    <text evidence="2">The sequence shown here is derived from an EMBL/GenBank/DDBJ whole genome shotgun (WGS) entry which is preliminary data.</text>
</comment>
<dbReference type="CDD" id="cd04301">
    <property type="entry name" value="NAT_SF"/>
    <property type="match status" value="1"/>
</dbReference>
<sequence length="235" mass="26566">MPLSLHIIPSHTPHDFTPITTTEDLAYRSPYNTFYELLRGSSLADFTTRQAAAHVGDPSSFWCYVVDDATGVVAGAMGWNLHEEVVDWRGVEVKAEWLEGEEKELADLVFEQFFGGRGACIGTPHLLISYCFTHPSYRRQGVGRQMMAYGLAIADAKGLPTWVESTECGRVFYESCGFEMVNALEFEVERVVGEKEGFEKRTGLELPEGKRWGWVLKREVKEVEEVVEDKDKVFL</sequence>
<dbReference type="InterPro" id="IPR016181">
    <property type="entry name" value="Acyl_CoA_acyltransferase"/>
</dbReference>
<dbReference type="EMBL" id="AGUE01000251">
    <property type="protein sequence ID" value="EHK96426.1"/>
    <property type="molecule type" value="Genomic_DNA"/>
</dbReference>
<dbReference type="SUPFAM" id="SSF55729">
    <property type="entry name" value="Acyl-CoA N-acyltransferases (Nat)"/>
    <property type="match status" value="1"/>
</dbReference>
<protein>
    <recommendedName>
        <fullName evidence="1">N-acetyltransferase domain-containing protein</fullName>
    </recommendedName>
</protein>
<name>H0EYH3_GLAL7</name>
<dbReference type="GO" id="GO:0016747">
    <property type="term" value="F:acyltransferase activity, transferring groups other than amino-acyl groups"/>
    <property type="evidence" value="ECO:0007669"/>
    <property type="project" value="InterPro"/>
</dbReference>
<evidence type="ECO:0000313" key="2">
    <source>
        <dbReference type="EMBL" id="EHK96426.1"/>
    </source>
</evidence>
<dbReference type="PANTHER" id="PTHR42791">
    <property type="entry name" value="GNAT FAMILY ACETYLTRANSFERASE"/>
    <property type="match status" value="1"/>
</dbReference>
<dbReference type="PROSITE" id="PS51186">
    <property type="entry name" value="GNAT"/>
    <property type="match status" value="1"/>
</dbReference>
<keyword evidence="3" id="KW-1185">Reference proteome</keyword>
<gene>
    <name evidence="2" type="ORF">M7I_7875</name>
</gene>
<dbReference type="InterPro" id="IPR000182">
    <property type="entry name" value="GNAT_dom"/>
</dbReference>
<evidence type="ECO:0000259" key="1">
    <source>
        <dbReference type="PROSITE" id="PS51186"/>
    </source>
</evidence>
<dbReference type="InterPro" id="IPR052523">
    <property type="entry name" value="Trichothecene_AcTrans"/>
</dbReference>
<accession>H0EYH3</accession>
<dbReference type="AlphaFoldDB" id="H0EYH3"/>
<proteinExistence type="predicted"/>
<dbReference type="OrthoDB" id="410198at2759"/>
<dbReference type="Pfam" id="PF13508">
    <property type="entry name" value="Acetyltransf_7"/>
    <property type="match status" value="1"/>
</dbReference>